<gene>
    <name evidence="3" type="ORF">ASPFODRAFT_212919</name>
</gene>
<feature type="region of interest" description="Disordered" evidence="2">
    <location>
        <begin position="132"/>
        <end position="168"/>
    </location>
</feature>
<dbReference type="AlphaFoldDB" id="A0A1M3SZY3"/>
<evidence type="ECO:0000313" key="4">
    <source>
        <dbReference type="Proteomes" id="UP000184063"/>
    </source>
</evidence>
<proteinExistence type="predicted"/>
<organism evidence="3 4">
    <name type="scientific">Aspergillus luchuensis (strain CBS 106.47)</name>
    <dbReference type="NCBI Taxonomy" id="1137211"/>
    <lineage>
        <taxon>Eukaryota</taxon>
        <taxon>Fungi</taxon>
        <taxon>Dikarya</taxon>
        <taxon>Ascomycota</taxon>
        <taxon>Pezizomycotina</taxon>
        <taxon>Eurotiomycetes</taxon>
        <taxon>Eurotiomycetidae</taxon>
        <taxon>Eurotiales</taxon>
        <taxon>Aspergillaceae</taxon>
        <taxon>Aspergillus</taxon>
        <taxon>Aspergillus subgen. Circumdati</taxon>
    </lineage>
</organism>
<evidence type="ECO:0000256" key="2">
    <source>
        <dbReference type="SAM" id="MobiDB-lite"/>
    </source>
</evidence>
<dbReference type="EMBL" id="KV878262">
    <property type="protein sequence ID" value="OJZ80057.1"/>
    <property type="molecule type" value="Genomic_DNA"/>
</dbReference>
<dbReference type="VEuPathDB" id="FungiDB:ASPFODRAFT_212919"/>
<feature type="coiled-coil region" evidence="1">
    <location>
        <begin position="242"/>
        <end position="283"/>
    </location>
</feature>
<protein>
    <submittedName>
        <fullName evidence="3">Uncharacterized protein</fullName>
    </submittedName>
</protein>
<accession>A0A1M3SZY3</accession>
<dbReference type="OrthoDB" id="4526539at2759"/>
<dbReference type="Proteomes" id="UP000184063">
    <property type="component" value="Unassembled WGS sequence"/>
</dbReference>
<reference evidence="4" key="1">
    <citation type="journal article" date="2017" name="Genome Biol.">
        <title>Comparative genomics reveals high biological diversity and specific adaptations in the industrially and medically important fungal genus Aspergillus.</title>
        <authorList>
            <person name="de Vries R.P."/>
            <person name="Riley R."/>
            <person name="Wiebenga A."/>
            <person name="Aguilar-Osorio G."/>
            <person name="Amillis S."/>
            <person name="Uchima C.A."/>
            <person name="Anderluh G."/>
            <person name="Asadollahi M."/>
            <person name="Askin M."/>
            <person name="Barry K."/>
            <person name="Battaglia E."/>
            <person name="Bayram O."/>
            <person name="Benocci T."/>
            <person name="Braus-Stromeyer S.A."/>
            <person name="Caldana C."/>
            <person name="Canovas D."/>
            <person name="Cerqueira G.C."/>
            <person name="Chen F."/>
            <person name="Chen W."/>
            <person name="Choi C."/>
            <person name="Clum A."/>
            <person name="Dos Santos R.A."/>
            <person name="Damasio A.R."/>
            <person name="Diallinas G."/>
            <person name="Emri T."/>
            <person name="Fekete E."/>
            <person name="Flipphi M."/>
            <person name="Freyberg S."/>
            <person name="Gallo A."/>
            <person name="Gournas C."/>
            <person name="Habgood R."/>
            <person name="Hainaut M."/>
            <person name="Harispe M.L."/>
            <person name="Henrissat B."/>
            <person name="Hilden K.S."/>
            <person name="Hope R."/>
            <person name="Hossain A."/>
            <person name="Karabika E."/>
            <person name="Karaffa L."/>
            <person name="Karanyi Z."/>
            <person name="Krasevec N."/>
            <person name="Kuo A."/>
            <person name="Kusch H."/>
            <person name="LaButti K."/>
            <person name="Lagendijk E.L."/>
            <person name="Lapidus A."/>
            <person name="Levasseur A."/>
            <person name="Lindquist E."/>
            <person name="Lipzen A."/>
            <person name="Logrieco A.F."/>
            <person name="MacCabe A."/>
            <person name="Maekelae M.R."/>
            <person name="Malavazi I."/>
            <person name="Melin P."/>
            <person name="Meyer V."/>
            <person name="Mielnichuk N."/>
            <person name="Miskei M."/>
            <person name="Molnar A.P."/>
            <person name="Mule G."/>
            <person name="Ngan C.Y."/>
            <person name="Orejas M."/>
            <person name="Orosz E."/>
            <person name="Ouedraogo J.P."/>
            <person name="Overkamp K.M."/>
            <person name="Park H.-S."/>
            <person name="Perrone G."/>
            <person name="Piumi F."/>
            <person name="Punt P.J."/>
            <person name="Ram A.F."/>
            <person name="Ramon A."/>
            <person name="Rauscher S."/>
            <person name="Record E."/>
            <person name="Riano-Pachon D.M."/>
            <person name="Robert V."/>
            <person name="Roehrig J."/>
            <person name="Ruller R."/>
            <person name="Salamov A."/>
            <person name="Salih N.S."/>
            <person name="Samson R.A."/>
            <person name="Sandor E."/>
            <person name="Sanguinetti M."/>
            <person name="Schuetze T."/>
            <person name="Sepcic K."/>
            <person name="Shelest E."/>
            <person name="Sherlock G."/>
            <person name="Sophianopoulou V."/>
            <person name="Squina F.M."/>
            <person name="Sun H."/>
            <person name="Susca A."/>
            <person name="Todd R.B."/>
            <person name="Tsang A."/>
            <person name="Unkles S.E."/>
            <person name="van de Wiele N."/>
            <person name="van Rossen-Uffink D."/>
            <person name="Oliveira J.V."/>
            <person name="Vesth T.C."/>
            <person name="Visser J."/>
            <person name="Yu J.-H."/>
            <person name="Zhou M."/>
            <person name="Andersen M.R."/>
            <person name="Archer D.B."/>
            <person name="Baker S.E."/>
            <person name="Benoit I."/>
            <person name="Brakhage A.A."/>
            <person name="Braus G.H."/>
            <person name="Fischer R."/>
            <person name="Frisvad J.C."/>
            <person name="Goldman G.H."/>
            <person name="Houbraken J."/>
            <person name="Oakley B."/>
            <person name="Pocsi I."/>
            <person name="Scazzocchio C."/>
            <person name="Seiboth B."/>
            <person name="vanKuyk P.A."/>
            <person name="Wortman J."/>
            <person name="Dyer P.S."/>
            <person name="Grigoriev I.V."/>
        </authorList>
    </citation>
    <scope>NUCLEOTIDE SEQUENCE [LARGE SCALE GENOMIC DNA]</scope>
    <source>
        <strain evidence="4">CBS 106.47</strain>
    </source>
</reference>
<feature type="compositionally biased region" description="Low complexity" evidence="2">
    <location>
        <begin position="55"/>
        <end position="65"/>
    </location>
</feature>
<sequence>MYEGVCSIADGISGRCAVPVRFLSNLPSMTNTREDRRLPPLPCVKPLPRGPLDPSNANANATSASRTQLTCPVRSTWSGAEERVVAIDLSASSAESSLPESDESQKGFMWPQDLSSPQFLSLIAPVNINRKPPLQQQCGRKRKASMAPAGQDSQRERHRIAEGNRRKNLSQLHRELDSRIHDYFLEQAGWNPSKGLPESKEQIVQAAIFLVDYMVLIIMSLFRQESKMPRHLLEYLTPQIRCMQLQQLVSRLREQNQTFQQQLRKLQEENQTLVECKKALELQLNLYEHMLRPPKSEPLAS</sequence>
<feature type="compositionally biased region" description="Basic and acidic residues" evidence="2">
    <location>
        <begin position="153"/>
        <end position="165"/>
    </location>
</feature>
<evidence type="ECO:0000256" key="1">
    <source>
        <dbReference type="SAM" id="Coils"/>
    </source>
</evidence>
<keyword evidence="1" id="KW-0175">Coiled coil</keyword>
<evidence type="ECO:0000313" key="3">
    <source>
        <dbReference type="EMBL" id="OJZ80057.1"/>
    </source>
</evidence>
<feature type="region of interest" description="Disordered" evidence="2">
    <location>
        <begin position="47"/>
        <end position="67"/>
    </location>
</feature>
<name>A0A1M3SZY3_ASPLC</name>